<dbReference type="Proteomes" id="UP000885792">
    <property type="component" value="Unassembled WGS sequence"/>
</dbReference>
<evidence type="ECO:0000313" key="2">
    <source>
        <dbReference type="EMBL" id="HHJ64584.1"/>
    </source>
</evidence>
<feature type="signal peptide" evidence="1">
    <location>
        <begin position="1"/>
        <end position="21"/>
    </location>
</feature>
<feature type="chain" id="PRO_5028474010" evidence="1">
    <location>
        <begin position="22"/>
        <end position="66"/>
    </location>
</feature>
<organism evidence="2">
    <name type="scientific">Aquifex aeolicus</name>
    <dbReference type="NCBI Taxonomy" id="63363"/>
    <lineage>
        <taxon>Bacteria</taxon>
        <taxon>Pseudomonadati</taxon>
        <taxon>Aquificota</taxon>
        <taxon>Aquificia</taxon>
        <taxon>Aquificales</taxon>
        <taxon>Aquificaceae</taxon>
        <taxon>Aquifex</taxon>
    </lineage>
</organism>
<sequence length="66" mass="7355">MRWLSLLFLLVVSTLSLTLSTEPPKIVLDRTVAEVGRVKKGEKVRVEFSFRNEGGSVLRILSLTPA</sequence>
<dbReference type="EMBL" id="DRNB01000244">
    <property type="protein sequence ID" value="HHJ64584.1"/>
    <property type="molecule type" value="Genomic_DNA"/>
</dbReference>
<proteinExistence type="predicted"/>
<keyword evidence="1" id="KW-0732">Signal</keyword>
<reference evidence="2" key="1">
    <citation type="journal article" date="2020" name="mSystems">
        <title>Genome- and Community-Level Interaction Insights into Carbon Utilization and Element Cycling Functions of Hydrothermarchaeota in Hydrothermal Sediment.</title>
        <authorList>
            <person name="Zhou Z."/>
            <person name="Liu Y."/>
            <person name="Xu W."/>
            <person name="Pan J."/>
            <person name="Luo Z.H."/>
            <person name="Li M."/>
        </authorList>
    </citation>
    <scope>NUCLEOTIDE SEQUENCE [LARGE SCALE GENOMIC DNA]</scope>
    <source>
        <strain evidence="2">HyVt-501</strain>
    </source>
</reference>
<name>A0A7C5L387_AQUAO</name>
<evidence type="ECO:0000256" key="1">
    <source>
        <dbReference type="SAM" id="SignalP"/>
    </source>
</evidence>
<gene>
    <name evidence="2" type="ORF">ENJ61_06715</name>
</gene>
<accession>A0A7C5L387</accession>
<dbReference type="AlphaFoldDB" id="A0A7C5L387"/>
<protein>
    <submittedName>
        <fullName evidence="2">DUF1573 domain-containing protein</fullName>
    </submittedName>
</protein>
<comment type="caution">
    <text evidence="2">The sequence shown here is derived from an EMBL/GenBank/DDBJ whole genome shotgun (WGS) entry which is preliminary data.</text>
</comment>